<keyword evidence="1" id="KW-0472">Membrane</keyword>
<feature type="transmembrane region" description="Helical" evidence="1">
    <location>
        <begin position="73"/>
        <end position="96"/>
    </location>
</feature>
<feature type="transmembrane region" description="Helical" evidence="1">
    <location>
        <begin position="128"/>
        <end position="149"/>
    </location>
</feature>
<keyword evidence="1" id="KW-1133">Transmembrane helix</keyword>
<feature type="domain" description="CAAX prenyl protease 2/Lysostaphin resistance protein A-like" evidence="2">
    <location>
        <begin position="16"/>
        <end position="115"/>
    </location>
</feature>
<keyword evidence="3" id="KW-0645">Protease</keyword>
<sequence>MGVPAPSLVMATLPAPLAAVLGLQLLGAAGEEIGWRGVVQPLLERRFTVMVSGVITGLLFGLGHFYVLPAAGALAYGVFVVSAVGMSVSLAVVTAGRALIPRIALATCFHWLVNSAMLLLFSDGDVSLLWTINLAIAAVATAGGALLLFMSGRRGESH</sequence>
<dbReference type="Pfam" id="PF02517">
    <property type="entry name" value="Rce1-like"/>
    <property type="match status" value="1"/>
</dbReference>
<dbReference type="Proteomes" id="UP000275256">
    <property type="component" value="Unassembled WGS sequence"/>
</dbReference>
<comment type="caution">
    <text evidence="3">The sequence shown here is derived from an EMBL/GenBank/DDBJ whole genome shotgun (WGS) entry which is preliminary data.</text>
</comment>
<organism evidence="3 4">
    <name type="scientific">Tessaracoccus antarcticus</name>
    <dbReference type="NCBI Taxonomy" id="2479848"/>
    <lineage>
        <taxon>Bacteria</taxon>
        <taxon>Bacillati</taxon>
        <taxon>Actinomycetota</taxon>
        <taxon>Actinomycetes</taxon>
        <taxon>Propionibacteriales</taxon>
        <taxon>Propionibacteriaceae</taxon>
        <taxon>Tessaracoccus</taxon>
    </lineage>
</organism>
<dbReference type="InterPro" id="IPR003675">
    <property type="entry name" value="Rce1/LyrA-like_dom"/>
</dbReference>
<protein>
    <submittedName>
        <fullName evidence="3">CPBP family intramembrane metalloprotease</fullName>
    </submittedName>
</protein>
<dbReference type="EMBL" id="REFW01000001">
    <property type="protein sequence ID" value="RMB61575.1"/>
    <property type="molecule type" value="Genomic_DNA"/>
</dbReference>
<dbReference type="GO" id="GO:0004175">
    <property type="term" value="F:endopeptidase activity"/>
    <property type="evidence" value="ECO:0007669"/>
    <property type="project" value="UniProtKB-ARBA"/>
</dbReference>
<name>A0A3M0G9F6_9ACTN</name>
<accession>A0A3M0G9F6</accession>
<keyword evidence="3" id="KW-0482">Metalloprotease</keyword>
<evidence type="ECO:0000256" key="1">
    <source>
        <dbReference type="SAM" id="Phobius"/>
    </source>
</evidence>
<reference evidence="3 4" key="1">
    <citation type="submission" date="2018-10" db="EMBL/GenBank/DDBJ databases">
        <title>Tessaracoccus antarcticuss sp. nov., isolated from sediment.</title>
        <authorList>
            <person name="Zhou L.Y."/>
            <person name="Du Z.J."/>
        </authorList>
    </citation>
    <scope>NUCLEOTIDE SEQUENCE [LARGE SCALE GENOMIC DNA]</scope>
    <source>
        <strain evidence="3 4">JDX10</strain>
    </source>
</reference>
<gene>
    <name evidence="3" type="ORF">EAX62_02765</name>
</gene>
<dbReference type="AlphaFoldDB" id="A0A3M0G9F6"/>
<evidence type="ECO:0000259" key="2">
    <source>
        <dbReference type="Pfam" id="PF02517"/>
    </source>
</evidence>
<keyword evidence="4" id="KW-1185">Reference proteome</keyword>
<proteinExistence type="predicted"/>
<dbReference type="GO" id="GO:0080120">
    <property type="term" value="P:CAAX-box protein maturation"/>
    <property type="evidence" value="ECO:0007669"/>
    <property type="project" value="UniProtKB-ARBA"/>
</dbReference>
<feature type="transmembrane region" description="Helical" evidence="1">
    <location>
        <begin position="103"/>
        <end position="122"/>
    </location>
</feature>
<dbReference type="GO" id="GO:0008237">
    <property type="term" value="F:metallopeptidase activity"/>
    <property type="evidence" value="ECO:0007669"/>
    <property type="project" value="UniProtKB-KW"/>
</dbReference>
<keyword evidence="1" id="KW-0812">Transmembrane</keyword>
<feature type="transmembrane region" description="Helical" evidence="1">
    <location>
        <begin position="6"/>
        <end position="26"/>
    </location>
</feature>
<dbReference type="GO" id="GO:0006508">
    <property type="term" value="P:proteolysis"/>
    <property type="evidence" value="ECO:0007669"/>
    <property type="project" value="UniProtKB-KW"/>
</dbReference>
<feature type="transmembrane region" description="Helical" evidence="1">
    <location>
        <begin position="47"/>
        <end position="67"/>
    </location>
</feature>
<keyword evidence="3" id="KW-0378">Hydrolase</keyword>
<evidence type="ECO:0000313" key="3">
    <source>
        <dbReference type="EMBL" id="RMB61575.1"/>
    </source>
</evidence>
<evidence type="ECO:0000313" key="4">
    <source>
        <dbReference type="Proteomes" id="UP000275256"/>
    </source>
</evidence>